<dbReference type="EMBL" id="LHPG02000013">
    <property type="protein sequence ID" value="PRW44505.1"/>
    <property type="molecule type" value="Genomic_DNA"/>
</dbReference>
<dbReference type="SUPFAM" id="SSF46906">
    <property type="entry name" value="Ribosomal protein L11, C-terminal domain"/>
    <property type="match status" value="1"/>
</dbReference>
<dbReference type="Gene3D" id="3.30.1550.10">
    <property type="entry name" value="Ribosomal protein L11/L12, N-terminal domain"/>
    <property type="match status" value="1"/>
</dbReference>
<evidence type="ECO:0000256" key="3">
    <source>
        <dbReference type="ARBA" id="ARBA00023274"/>
    </source>
</evidence>
<dbReference type="InterPro" id="IPR000911">
    <property type="entry name" value="Ribosomal_uL11"/>
</dbReference>
<dbReference type="Gene3D" id="1.10.10.250">
    <property type="entry name" value="Ribosomal protein L11, C-terminal domain"/>
    <property type="match status" value="1"/>
</dbReference>
<feature type="domain" description="Large ribosomal subunit protein uL11 N-terminal" evidence="7">
    <location>
        <begin position="12"/>
        <end position="70"/>
    </location>
</feature>
<name>A0A2P6TKB1_CHLSO</name>
<dbReference type="PANTHER" id="PTHR11661:SF1">
    <property type="entry name" value="LARGE RIBOSOMAL SUBUNIT PROTEIN UL11M"/>
    <property type="match status" value="1"/>
</dbReference>
<evidence type="ECO:0000256" key="1">
    <source>
        <dbReference type="ARBA" id="ARBA00010537"/>
    </source>
</evidence>
<dbReference type="FunFam" id="1.10.10.250:FF:000003">
    <property type="entry name" value="Mitochondrial ribosomal protein L11"/>
    <property type="match status" value="1"/>
</dbReference>
<dbReference type="PANTHER" id="PTHR11661">
    <property type="entry name" value="60S RIBOSOMAL PROTEIN L12"/>
    <property type="match status" value="1"/>
</dbReference>
<dbReference type="Proteomes" id="UP000239899">
    <property type="component" value="Unassembled WGS sequence"/>
</dbReference>
<gene>
    <name evidence="8" type="ORF">C2E21_6860</name>
</gene>
<keyword evidence="2 5" id="KW-0689">Ribosomal protein</keyword>
<proteinExistence type="inferred from homology"/>
<dbReference type="GO" id="GO:0015934">
    <property type="term" value="C:large ribosomal subunit"/>
    <property type="evidence" value="ECO:0007669"/>
    <property type="project" value="TreeGrafter"/>
</dbReference>
<dbReference type="CDD" id="cd00349">
    <property type="entry name" value="Ribosomal_L11"/>
    <property type="match status" value="1"/>
</dbReference>
<dbReference type="GO" id="GO:0003735">
    <property type="term" value="F:structural constituent of ribosome"/>
    <property type="evidence" value="ECO:0007669"/>
    <property type="project" value="InterPro"/>
</dbReference>
<evidence type="ECO:0000259" key="7">
    <source>
        <dbReference type="Pfam" id="PF03946"/>
    </source>
</evidence>
<evidence type="ECO:0000313" key="9">
    <source>
        <dbReference type="Proteomes" id="UP000239899"/>
    </source>
</evidence>
<dbReference type="InterPro" id="IPR020784">
    <property type="entry name" value="Ribosomal_uL11_N"/>
</dbReference>
<dbReference type="GO" id="GO:0006412">
    <property type="term" value="P:translation"/>
    <property type="evidence" value="ECO:0007669"/>
    <property type="project" value="InterPro"/>
</dbReference>
<accession>A0A2P6TKB1</accession>
<dbReference type="InterPro" id="IPR036796">
    <property type="entry name" value="Ribosomal_uL11_N_sf"/>
</dbReference>
<evidence type="ECO:0000259" key="6">
    <source>
        <dbReference type="Pfam" id="PF00298"/>
    </source>
</evidence>
<organism evidence="8 9">
    <name type="scientific">Chlorella sorokiniana</name>
    <name type="common">Freshwater green alga</name>
    <dbReference type="NCBI Taxonomy" id="3076"/>
    <lineage>
        <taxon>Eukaryota</taxon>
        <taxon>Viridiplantae</taxon>
        <taxon>Chlorophyta</taxon>
        <taxon>core chlorophytes</taxon>
        <taxon>Trebouxiophyceae</taxon>
        <taxon>Chlorellales</taxon>
        <taxon>Chlorellaceae</taxon>
        <taxon>Chlorella clade</taxon>
        <taxon>Chlorella</taxon>
    </lineage>
</organism>
<dbReference type="SMART" id="SM00649">
    <property type="entry name" value="RL11"/>
    <property type="match status" value="1"/>
</dbReference>
<reference evidence="8 9" key="1">
    <citation type="journal article" date="2018" name="Plant J.">
        <title>Genome sequences of Chlorella sorokiniana UTEX 1602 and Micractinium conductrix SAG 241.80: implications to maltose excretion by a green alga.</title>
        <authorList>
            <person name="Arriola M.B."/>
            <person name="Velmurugan N."/>
            <person name="Zhang Y."/>
            <person name="Plunkett M.H."/>
            <person name="Hondzo H."/>
            <person name="Barney B.M."/>
        </authorList>
    </citation>
    <scope>NUCLEOTIDE SEQUENCE [LARGE SCALE GENOMIC DNA]</scope>
    <source>
        <strain evidence="9">UTEX 1602</strain>
    </source>
</reference>
<dbReference type="HAMAP" id="MF_00736">
    <property type="entry name" value="Ribosomal_uL11"/>
    <property type="match status" value="1"/>
</dbReference>
<dbReference type="GO" id="GO:0070180">
    <property type="term" value="F:large ribosomal subunit rRNA binding"/>
    <property type="evidence" value="ECO:0007669"/>
    <property type="project" value="TreeGrafter"/>
</dbReference>
<dbReference type="InterPro" id="IPR006519">
    <property type="entry name" value="Ribosomal_uL11_bac-typ"/>
</dbReference>
<dbReference type="Pfam" id="PF03946">
    <property type="entry name" value="Ribosomal_L11_N"/>
    <property type="match status" value="1"/>
</dbReference>
<evidence type="ECO:0000256" key="4">
    <source>
        <dbReference type="ARBA" id="ARBA00040104"/>
    </source>
</evidence>
<dbReference type="STRING" id="3076.A0A2P6TKB1"/>
<dbReference type="InterPro" id="IPR036769">
    <property type="entry name" value="Ribosomal_uL11_C_sf"/>
</dbReference>
<comment type="similarity">
    <text evidence="1 5">Belongs to the universal ribosomal protein uL11 family.</text>
</comment>
<evidence type="ECO:0000313" key="8">
    <source>
        <dbReference type="EMBL" id="PRW44505.1"/>
    </source>
</evidence>
<dbReference type="InterPro" id="IPR020783">
    <property type="entry name" value="Ribosomal_uL11_C"/>
</dbReference>
<keyword evidence="9" id="KW-1185">Reference proteome</keyword>
<dbReference type="OrthoDB" id="1091498at2759"/>
<dbReference type="SUPFAM" id="SSF54747">
    <property type="entry name" value="Ribosomal L11/L12e N-terminal domain"/>
    <property type="match status" value="1"/>
</dbReference>
<comment type="caution">
    <text evidence="8">The sequence shown here is derived from an EMBL/GenBank/DDBJ whole genome shotgun (WGS) entry which is preliminary data.</text>
</comment>
<dbReference type="Pfam" id="PF00298">
    <property type="entry name" value="Ribosomal_L11"/>
    <property type="match status" value="1"/>
</dbReference>
<dbReference type="NCBIfam" id="TIGR01632">
    <property type="entry name" value="L11_bact"/>
    <property type="match status" value="1"/>
</dbReference>
<feature type="domain" description="Large ribosomal subunit protein uL11 C-terminal" evidence="6">
    <location>
        <begin position="75"/>
        <end position="143"/>
    </location>
</feature>
<sequence>MTSKAKAVTATIRLVIPAGGAKPSPPVGPALGQAGLKIMDFCKDFNAKTAEYKDSVPVPVVITAFADKSFKYVMKTPPASYFIKKAAGLESGSQKPGHQHVAAVSLKHLYEIALVKQKDTPLAPVESVVRSLMGTCRSMGVKVVARPEDA</sequence>
<dbReference type="FunFam" id="3.30.1550.10:FF:000005">
    <property type="entry name" value="50S ribosomal protein L11"/>
    <property type="match status" value="1"/>
</dbReference>
<protein>
    <recommendedName>
        <fullName evidence="4">Large ribosomal subunit protein uL11m</fullName>
    </recommendedName>
</protein>
<dbReference type="AlphaFoldDB" id="A0A2P6TKB1"/>
<keyword evidence="3 5" id="KW-0687">Ribonucleoprotein</keyword>
<evidence type="ECO:0000256" key="5">
    <source>
        <dbReference type="RuleBase" id="RU003978"/>
    </source>
</evidence>
<evidence type="ECO:0000256" key="2">
    <source>
        <dbReference type="ARBA" id="ARBA00022980"/>
    </source>
</evidence>